<evidence type="ECO:0000256" key="1">
    <source>
        <dbReference type="SAM" id="MobiDB-lite"/>
    </source>
</evidence>
<evidence type="ECO:0000313" key="2">
    <source>
        <dbReference type="EMBL" id="AIG74311.1"/>
    </source>
</evidence>
<keyword evidence="3" id="KW-1185">Reference proteome</keyword>
<feature type="region of interest" description="Disordered" evidence="1">
    <location>
        <begin position="202"/>
        <end position="232"/>
    </location>
</feature>
<protein>
    <submittedName>
        <fullName evidence="2">Uncharacterized protein</fullName>
    </submittedName>
</protein>
<gene>
    <name evidence="2" type="ORF">AJAP_06970</name>
</gene>
<dbReference type="EMBL" id="CP008953">
    <property type="protein sequence ID" value="AIG74311.1"/>
    <property type="molecule type" value="Genomic_DNA"/>
</dbReference>
<dbReference type="Proteomes" id="UP000028492">
    <property type="component" value="Chromosome"/>
</dbReference>
<dbReference type="KEGG" id="aja:AJAP_06970"/>
<sequence>MIPHRSGRLIDLGATLGRCRCAIESQKSIPIKYMNGTISDAIDALTIFATTPARSHIVSDAQMISTAAIVLNSFFRSFRLRRTSGHWQLIRIVPSIWRYIVTLAVSRNAGPAVDKITNVSTKGVPTCWQFLLKLLDYYEDTQNHSYMHPELVRQVVINWPRLVVDALEERIDPQGFPRWPCWGNGPTKHCRTYHPELSYEADSEFTSNGSRHSDRTRRVRDRERSAPTPKAL</sequence>
<organism evidence="2 3">
    <name type="scientific">Amycolatopsis japonica</name>
    <dbReference type="NCBI Taxonomy" id="208439"/>
    <lineage>
        <taxon>Bacteria</taxon>
        <taxon>Bacillati</taxon>
        <taxon>Actinomycetota</taxon>
        <taxon>Actinomycetes</taxon>
        <taxon>Pseudonocardiales</taxon>
        <taxon>Pseudonocardiaceae</taxon>
        <taxon>Amycolatopsis</taxon>
        <taxon>Amycolatopsis japonica group</taxon>
    </lineage>
</organism>
<proteinExistence type="predicted"/>
<accession>A0A075UPJ0</accession>
<dbReference type="HOGENOM" id="CLU_1192779_0_0_11"/>
<evidence type="ECO:0000313" key="3">
    <source>
        <dbReference type="Proteomes" id="UP000028492"/>
    </source>
</evidence>
<name>A0A075UPJ0_9PSEU</name>
<dbReference type="AlphaFoldDB" id="A0A075UPJ0"/>
<reference evidence="2 3" key="1">
    <citation type="journal article" date="2014" name="J. Biotechnol.">
        <title>Complete genome sequence of the actinobacterium Amycolatopsis japonica MG417-CF17(T) (=DSM 44213T) producing (S,S)-N,N'-ethylenediaminedisuccinic acid.</title>
        <authorList>
            <person name="Stegmann E."/>
            <person name="Albersmeier A."/>
            <person name="Spohn M."/>
            <person name="Gert H."/>
            <person name="Weber T."/>
            <person name="Wohlleben W."/>
            <person name="Kalinowski J."/>
            <person name="Ruckert C."/>
        </authorList>
    </citation>
    <scope>NUCLEOTIDE SEQUENCE [LARGE SCALE GENOMIC DNA]</scope>
    <source>
        <strain evidence="3">MG417-CF17 (DSM 44213)</strain>
    </source>
</reference>